<dbReference type="Gene3D" id="2.40.50.140">
    <property type="entry name" value="Nucleic acid-binding proteins"/>
    <property type="match status" value="1"/>
</dbReference>
<gene>
    <name evidence="1" type="primary">lig</name>
    <name evidence="1" type="ORF">BWY04_00759</name>
</gene>
<dbReference type="SUPFAM" id="SSF56091">
    <property type="entry name" value="DNA ligase/mRNA capping enzyme, catalytic domain"/>
    <property type="match status" value="1"/>
</dbReference>
<reference evidence="1" key="1">
    <citation type="submission" date="2017-02" db="EMBL/GenBank/DDBJ databases">
        <title>Delving into the versatile metabolic prowess of the omnipresent phylum Bacteroidetes.</title>
        <authorList>
            <person name="Nobu M.K."/>
            <person name="Mei R."/>
            <person name="Narihiro T."/>
            <person name="Kuroda K."/>
            <person name="Liu W.-T."/>
        </authorList>
    </citation>
    <scope>NUCLEOTIDE SEQUENCE</scope>
    <source>
        <strain evidence="1">ADurb.Bin160</strain>
    </source>
</reference>
<protein>
    <submittedName>
        <fullName evidence="1">DNA ligase</fullName>
        <ecNumber evidence="1">6.5.1.1</ecNumber>
    </submittedName>
</protein>
<dbReference type="EMBL" id="MWDB01000014">
    <property type="protein sequence ID" value="OQB41579.1"/>
    <property type="molecule type" value="Genomic_DNA"/>
</dbReference>
<dbReference type="EC" id="6.5.1.1" evidence="1"/>
<name>A0A1V5ZMY1_9BACT</name>
<dbReference type="Proteomes" id="UP000485621">
    <property type="component" value="Unassembled WGS sequence"/>
</dbReference>
<proteinExistence type="predicted"/>
<keyword evidence="1" id="KW-0436">Ligase</keyword>
<evidence type="ECO:0000313" key="1">
    <source>
        <dbReference type="EMBL" id="OQB41579.1"/>
    </source>
</evidence>
<accession>A0A1V5ZMY1</accession>
<sequence length="371" mass="43697">MENYSSNWKTEVNFKQIDYNDFISEFKESLFYFSKKVDGRLGCLVFNRKTNECFFLSTNNIKIENIPVLEEYKNILSKENYIESCVIVGELSAVKNNKILNFSETESILKTHKYSKNRDLIHHFVYDIYFLNDKKISFLNSLKLLKIIFSDEKSLSQIHILDQFKGDYKILQKMWTKYVNKEPGIEGIVARFQSGKAFKIKPSLSFDLAVIGVGNKKMKAWGKNQISYLITAFLDKSGNFRRSSNVGTGFSNRERDYFFQYAEKNKILELENGEILIKPKQIIEATFQNFNIKEMPYIIFKEKNNSFEISPIKKYSVTMRFPLFLRIRTDKKIDLLDIGLRQIPEFPIILELNREIEKKIKFFINKNMGIL</sequence>
<dbReference type="InterPro" id="IPR012340">
    <property type="entry name" value="NA-bd_OB-fold"/>
</dbReference>
<dbReference type="SUPFAM" id="SSF50249">
    <property type="entry name" value="Nucleic acid-binding proteins"/>
    <property type="match status" value="1"/>
</dbReference>
<dbReference type="Gene3D" id="3.30.470.30">
    <property type="entry name" value="DNA ligase/mRNA capping enzyme"/>
    <property type="match status" value="1"/>
</dbReference>
<comment type="caution">
    <text evidence="1">The sequence shown here is derived from an EMBL/GenBank/DDBJ whole genome shotgun (WGS) entry which is preliminary data.</text>
</comment>
<organism evidence="1">
    <name type="scientific">candidate division CPR1 bacterium ADurb.Bin160</name>
    <dbReference type="NCBI Taxonomy" id="1852826"/>
    <lineage>
        <taxon>Bacteria</taxon>
        <taxon>candidate division CPR1</taxon>
    </lineage>
</organism>
<dbReference type="GO" id="GO:0003910">
    <property type="term" value="F:DNA ligase (ATP) activity"/>
    <property type="evidence" value="ECO:0007669"/>
    <property type="project" value="UniProtKB-EC"/>
</dbReference>
<dbReference type="AlphaFoldDB" id="A0A1V5ZMY1"/>